<sequence>MRAGAEPMIRLSLPLSALGHGTRANTCVRFFPSILSRACDTCHLSSVHFRLKHTPAPCFTSFSAPLVPAGVSLCRSKGCAVHRVFTV</sequence>
<evidence type="ECO:0000313" key="2">
    <source>
        <dbReference type="Proteomes" id="UP000077266"/>
    </source>
</evidence>
<accession>A0A165BUK9</accession>
<protein>
    <submittedName>
        <fullName evidence="1">Uncharacterized protein</fullName>
    </submittedName>
</protein>
<gene>
    <name evidence="1" type="ORF">EXIGLDRAFT_388454</name>
</gene>
<keyword evidence="2" id="KW-1185">Reference proteome</keyword>
<organism evidence="1 2">
    <name type="scientific">Exidia glandulosa HHB12029</name>
    <dbReference type="NCBI Taxonomy" id="1314781"/>
    <lineage>
        <taxon>Eukaryota</taxon>
        <taxon>Fungi</taxon>
        <taxon>Dikarya</taxon>
        <taxon>Basidiomycota</taxon>
        <taxon>Agaricomycotina</taxon>
        <taxon>Agaricomycetes</taxon>
        <taxon>Auriculariales</taxon>
        <taxon>Exidiaceae</taxon>
        <taxon>Exidia</taxon>
    </lineage>
</organism>
<dbReference type="EMBL" id="KV426405">
    <property type="protein sequence ID" value="KZV81264.1"/>
    <property type="molecule type" value="Genomic_DNA"/>
</dbReference>
<reference evidence="1 2" key="1">
    <citation type="journal article" date="2016" name="Mol. Biol. Evol.">
        <title>Comparative Genomics of Early-Diverging Mushroom-Forming Fungi Provides Insights into the Origins of Lignocellulose Decay Capabilities.</title>
        <authorList>
            <person name="Nagy L.G."/>
            <person name="Riley R."/>
            <person name="Tritt A."/>
            <person name="Adam C."/>
            <person name="Daum C."/>
            <person name="Floudas D."/>
            <person name="Sun H."/>
            <person name="Yadav J.S."/>
            <person name="Pangilinan J."/>
            <person name="Larsson K.H."/>
            <person name="Matsuura K."/>
            <person name="Barry K."/>
            <person name="Labutti K."/>
            <person name="Kuo R."/>
            <person name="Ohm R.A."/>
            <person name="Bhattacharya S.S."/>
            <person name="Shirouzu T."/>
            <person name="Yoshinaga Y."/>
            <person name="Martin F.M."/>
            <person name="Grigoriev I.V."/>
            <person name="Hibbett D.S."/>
        </authorList>
    </citation>
    <scope>NUCLEOTIDE SEQUENCE [LARGE SCALE GENOMIC DNA]</scope>
    <source>
        <strain evidence="1 2">HHB12029</strain>
    </source>
</reference>
<dbReference type="Proteomes" id="UP000077266">
    <property type="component" value="Unassembled WGS sequence"/>
</dbReference>
<dbReference type="AlphaFoldDB" id="A0A165BUK9"/>
<evidence type="ECO:0000313" key="1">
    <source>
        <dbReference type="EMBL" id="KZV81264.1"/>
    </source>
</evidence>
<name>A0A165BUK9_EXIGL</name>
<proteinExistence type="predicted"/>
<dbReference type="InParanoid" id="A0A165BUK9"/>